<dbReference type="GO" id="GO:0006313">
    <property type="term" value="P:DNA transposition"/>
    <property type="evidence" value="ECO:0007669"/>
    <property type="project" value="InterPro"/>
</dbReference>
<proteinExistence type="predicted"/>
<reference evidence="2" key="1">
    <citation type="submission" date="2017-09" db="EMBL/GenBank/DDBJ databases">
        <title>Depth-based differentiation of microbial function through sediment-hosted aquifers and enrichment of novel symbionts in the deep terrestrial subsurface.</title>
        <authorList>
            <person name="Probst A.J."/>
            <person name="Ladd B."/>
            <person name="Jarett J.K."/>
            <person name="Geller-Mcgrath D.E."/>
            <person name="Sieber C.M.K."/>
            <person name="Emerson J.B."/>
            <person name="Anantharaman K."/>
            <person name="Thomas B.C."/>
            <person name="Malmstrom R."/>
            <person name="Stieglmeier M."/>
            <person name="Klingl A."/>
            <person name="Woyke T."/>
            <person name="Ryan C.M."/>
            <person name="Banfield J.F."/>
        </authorList>
    </citation>
    <scope>NUCLEOTIDE SEQUENCE [LARGE SCALE GENOMIC DNA]</scope>
</reference>
<evidence type="ECO:0000313" key="1">
    <source>
        <dbReference type="EMBL" id="PIW76390.1"/>
    </source>
</evidence>
<gene>
    <name evidence="1" type="ORF">CO001_01645</name>
</gene>
<evidence type="ECO:0000313" key="2">
    <source>
        <dbReference type="Proteomes" id="UP000229561"/>
    </source>
</evidence>
<dbReference type="GO" id="GO:0003677">
    <property type="term" value="F:DNA binding"/>
    <property type="evidence" value="ECO:0007669"/>
    <property type="project" value="InterPro"/>
</dbReference>
<dbReference type="GO" id="GO:0004803">
    <property type="term" value="F:transposase activity"/>
    <property type="evidence" value="ECO:0007669"/>
    <property type="project" value="InterPro"/>
</dbReference>
<name>A0A2M7IIN9_9BACT</name>
<comment type="caution">
    <text evidence="1">The sequence shown here is derived from an EMBL/GenBank/DDBJ whole genome shotgun (WGS) entry which is preliminary data.</text>
</comment>
<accession>A0A2M7IIN9</accession>
<protein>
    <recommendedName>
        <fullName evidence="3">Transposase</fullName>
    </recommendedName>
</protein>
<dbReference type="EMBL" id="PFGY01000040">
    <property type="protein sequence ID" value="PIW76390.1"/>
    <property type="molecule type" value="Genomic_DNA"/>
</dbReference>
<dbReference type="InterPro" id="IPR036515">
    <property type="entry name" value="Transposase_17_sf"/>
</dbReference>
<dbReference type="Gene3D" id="3.30.70.1290">
    <property type="entry name" value="Transposase IS200-like"/>
    <property type="match status" value="1"/>
</dbReference>
<dbReference type="AlphaFoldDB" id="A0A2M7IIN9"/>
<dbReference type="Proteomes" id="UP000229561">
    <property type="component" value="Unassembled WGS sequence"/>
</dbReference>
<evidence type="ECO:0008006" key="3">
    <source>
        <dbReference type="Google" id="ProtNLM"/>
    </source>
</evidence>
<organism evidence="1 2">
    <name type="scientific">Candidatus Portnoybacteria bacterium CG_4_8_14_3_um_filter_40_10</name>
    <dbReference type="NCBI Taxonomy" id="1974801"/>
    <lineage>
        <taxon>Bacteria</taxon>
        <taxon>Candidatus Portnoyibacteriota</taxon>
    </lineage>
</organism>
<sequence>MKKLNGGYVQYFNKKHERTGTLFERKYKSVLVDSQAHFIHLPYYIHLNALDLVAPEWRQRKIENLDKAINFLNTYRWSSHLDYAGEDNFRSVTQRDFLLEIFEGNRGYNKKLKEWLKELSVRRLGDYALE</sequence>